<dbReference type="Proteomes" id="UP000499080">
    <property type="component" value="Unassembled WGS sequence"/>
</dbReference>
<keyword evidence="1" id="KW-0880">Kelch repeat</keyword>
<comment type="caution">
    <text evidence="3">The sequence shown here is derived from an EMBL/GenBank/DDBJ whole genome shotgun (WGS) entry which is preliminary data.</text>
</comment>
<keyword evidence="2" id="KW-0812">Transmembrane</keyword>
<evidence type="ECO:0000313" key="4">
    <source>
        <dbReference type="Proteomes" id="UP000499080"/>
    </source>
</evidence>
<reference evidence="3 4" key="1">
    <citation type="journal article" date="2019" name="Sci. Rep.">
        <title>Orb-weaving spider Araneus ventricosus genome elucidates the spidroin gene catalogue.</title>
        <authorList>
            <person name="Kono N."/>
            <person name="Nakamura H."/>
            <person name="Ohtoshi R."/>
            <person name="Moran D.A.P."/>
            <person name="Shinohara A."/>
            <person name="Yoshida Y."/>
            <person name="Fujiwara M."/>
            <person name="Mori M."/>
            <person name="Tomita M."/>
            <person name="Arakawa K."/>
        </authorList>
    </citation>
    <scope>NUCLEOTIDE SEQUENCE [LARGE SCALE GENOMIC DNA]</scope>
</reference>
<keyword evidence="2" id="KW-1133">Transmembrane helix</keyword>
<sequence>MIKGLATDNGYKEVLEWRCWLNAPGTKEMADQEVKIMEHLFHSTAENMPGKEYCAWEYIAVFVNLTPNAGTLLLIFLLQWTYIASMILKRSQAGSCHIRNRIIAAEGYDGYEYLNSVEVYYVEFDQWCLLPDMNSCRCGLACLAVGDYIFAFGRFDGKKTL</sequence>
<protein>
    <submittedName>
        <fullName evidence="3">Uncharacterized protein</fullName>
    </submittedName>
</protein>
<dbReference type="SMART" id="SM00612">
    <property type="entry name" value="Kelch"/>
    <property type="match status" value="1"/>
</dbReference>
<name>A0A4Y2AAU6_ARAVE</name>
<proteinExistence type="predicted"/>
<dbReference type="Pfam" id="PF01344">
    <property type="entry name" value="Kelch_1"/>
    <property type="match status" value="1"/>
</dbReference>
<dbReference type="InterPro" id="IPR015915">
    <property type="entry name" value="Kelch-typ_b-propeller"/>
</dbReference>
<dbReference type="OrthoDB" id="6424939at2759"/>
<evidence type="ECO:0000256" key="1">
    <source>
        <dbReference type="ARBA" id="ARBA00022441"/>
    </source>
</evidence>
<dbReference type="InterPro" id="IPR006652">
    <property type="entry name" value="Kelch_1"/>
</dbReference>
<keyword evidence="4" id="KW-1185">Reference proteome</keyword>
<dbReference type="Gene3D" id="2.120.10.80">
    <property type="entry name" value="Kelch-type beta propeller"/>
    <property type="match status" value="1"/>
</dbReference>
<accession>A0A4Y2AAU6</accession>
<feature type="transmembrane region" description="Helical" evidence="2">
    <location>
        <begin position="58"/>
        <end position="82"/>
    </location>
</feature>
<keyword evidence="2" id="KW-0472">Membrane</keyword>
<dbReference type="SUPFAM" id="SSF117281">
    <property type="entry name" value="Kelch motif"/>
    <property type="match status" value="1"/>
</dbReference>
<dbReference type="EMBL" id="BGPR01000009">
    <property type="protein sequence ID" value="GBL76064.1"/>
    <property type="molecule type" value="Genomic_DNA"/>
</dbReference>
<evidence type="ECO:0000313" key="3">
    <source>
        <dbReference type="EMBL" id="GBL76064.1"/>
    </source>
</evidence>
<gene>
    <name evidence="3" type="ORF">AVEN_234370_1</name>
</gene>
<organism evidence="3 4">
    <name type="scientific">Araneus ventricosus</name>
    <name type="common">Orbweaver spider</name>
    <name type="synonym">Epeira ventricosa</name>
    <dbReference type="NCBI Taxonomy" id="182803"/>
    <lineage>
        <taxon>Eukaryota</taxon>
        <taxon>Metazoa</taxon>
        <taxon>Ecdysozoa</taxon>
        <taxon>Arthropoda</taxon>
        <taxon>Chelicerata</taxon>
        <taxon>Arachnida</taxon>
        <taxon>Araneae</taxon>
        <taxon>Araneomorphae</taxon>
        <taxon>Entelegynae</taxon>
        <taxon>Araneoidea</taxon>
        <taxon>Araneidae</taxon>
        <taxon>Araneus</taxon>
    </lineage>
</organism>
<dbReference type="AlphaFoldDB" id="A0A4Y2AAU6"/>
<evidence type="ECO:0000256" key="2">
    <source>
        <dbReference type="SAM" id="Phobius"/>
    </source>
</evidence>